<dbReference type="EC" id="2.7.11.1" evidence="1"/>
<name>A0A7R8CUB9_LEPSM</name>
<sequence>MPDFPFVRTYKNILLIILEERRRRRGERRMKCGDCGEEIDGSYYEHEGRSICKKDYQKYRKRCGTCDDFITGVYYTQDTGLICANCYKVRPTCSFYTWGTSCNSCDPEMKSWIATSIQHARIVKIELMISNLLTMPFDAGSEASLLVFKAYQSE</sequence>
<accession>A0A7R8CUB9</accession>
<evidence type="ECO:0000313" key="2">
    <source>
        <dbReference type="Proteomes" id="UP000675881"/>
    </source>
</evidence>
<reference evidence="1" key="1">
    <citation type="submission" date="2021-02" db="EMBL/GenBank/DDBJ databases">
        <authorList>
            <person name="Bekaert M."/>
        </authorList>
    </citation>
    <scope>NUCLEOTIDE SEQUENCE</scope>
    <source>
        <strain evidence="1">IoA-00</strain>
    </source>
</reference>
<keyword evidence="2" id="KW-1185">Reference proteome</keyword>
<protein>
    <submittedName>
        <fullName evidence="1">LIMK1</fullName>
        <ecNumber evidence="1">2.7.11.1</ecNumber>
    </submittedName>
</protein>
<gene>
    <name evidence="1" type="ORF">LSAA_8650</name>
</gene>
<dbReference type="EMBL" id="HG994583">
    <property type="protein sequence ID" value="CAF2932078.1"/>
    <property type="molecule type" value="Genomic_DNA"/>
</dbReference>
<keyword evidence="1" id="KW-0808">Transferase</keyword>
<proteinExistence type="predicted"/>
<dbReference type="GO" id="GO:0004674">
    <property type="term" value="F:protein serine/threonine kinase activity"/>
    <property type="evidence" value="ECO:0007669"/>
    <property type="project" value="UniProtKB-EC"/>
</dbReference>
<organism evidence="1 2">
    <name type="scientific">Lepeophtheirus salmonis</name>
    <name type="common">Salmon louse</name>
    <name type="synonym">Caligus salmonis</name>
    <dbReference type="NCBI Taxonomy" id="72036"/>
    <lineage>
        <taxon>Eukaryota</taxon>
        <taxon>Metazoa</taxon>
        <taxon>Ecdysozoa</taxon>
        <taxon>Arthropoda</taxon>
        <taxon>Crustacea</taxon>
        <taxon>Multicrustacea</taxon>
        <taxon>Hexanauplia</taxon>
        <taxon>Copepoda</taxon>
        <taxon>Siphonostomatoida</taxon>
        <taxon>Caligidae</taxon>
        <taxon>Lepeophtheirus</taxon>
    </lineage>
</organism>
<dbReference type="Gene3D" id="2.10.110.10">
    <property type="entry name" value="Cysteine Rich Protein"/>
    <property type="match status" value="1"/>
</dbReference>
<dbReference type="OrthoDB" id="25414at2759"/>
<dbReference type="AlphaFoldDB" id="A0A7R8CUB9"/>
<evidence type="ECO:0000313" key="1">
    <source>
        <dbReference type="EMBL" id="CAF2932078.1"/>
    </source>
</evidence>
<dbReference type="Proteomes" id="UP000675881">
    <property type="component" value="Chromosome 4"/>
</dbReference>